<dbReference type="WBParaSite" id="SMUV_0000234201-mRNA-1">
    <property type="protein sequence ID" value="SMUV_0000234201-mRNA-1"/>
    <property type="gene ID" value="SMUV_0000234201"/>
</dbReference>
<dbReference type="Pfam" id="PF00619">
    <property type="entry name" value="CARD"/>
    <property type="match status" value="1"/>
</dbReference>
<keyword evidence="2" id="KW-1185">Reference proteome</keyword>
<sequence>MATKSETIHSEISNEHFDRLDRLRICLANLNLKDLVPILVARRLLRSQEMGAVYSKEEQSEQVDELIEILKTKNHWVGPLIDALIRSGQGTLAKEILNVNDRSTQNTL</sequence>
<proteinExistence type="predicted"/>
<dbReference type="Gene3D" id="1.10.533.10">
    <property type="entry name" value="Death Domain, Fas"/>
    <property type="match status" value="1"/>
</dbReference>
<evidence type="ECO:0000259" key="1">
    <source>
        <dbReference type="Pfam" id="PF00619"/>
    </source>
</evidence>
<protein>
    <submittedName>
        <fullName evidence="3">CARD domain-containing protein</fullName>
    </submittedName>
</protein>
<evidence type="ECO:0000313" key="2">
    <source>
        <dbReference type="Proteomes" id="UP000046393"/>
    </source>
</evidence>
<feature type="domain" description="CARD" evidence="1">
    <location>
        <begin position="28"/>
        <end position="96"/>
    </location>
</feature>
<dbReference type="SUPFAM" id="SSF47986">
    <property type="entry name" value="DEATH domain"/>
    <property type="match status" value="1"/>
</dbReference>
<dbReference type="CDD" id="cd01671">
    <property type="entry name" value="CARD"/>
    <property type="match status" value="1"/>
</dbReference>
<dbReference type="InterPro" id="IPR001315">
    <property type="entry name" value="CARD"/>
</dbReference>
<dbReference type="InterPro" id="IPR011029">
    <property type="entry name" value="DEATH-like_dom_sf"/>
</dbReference>
<accession>A0A0N5ADS2</accession>
<reference evidence="3" key="1">
    <citation type="submission" date="2017-02" db="UniProtKB">
        <authorList>
            <consortium name="WormBaseParasite"/>
        </authorList>
    </citation>
    <scope>IDENTIFICATION</scope>
</reference>
<dbReference type="AlphaFoldDB" id="A0A0N5ADS2"/>
<evidence type="ECO:0000313" key="3">
    <source>
        <dbReference type="WBParaSite" id="SMUV_0000234201-mRNA-1"/>
    </source>
</evidence>
<organism evidence="2 3">
    <name type="scientific">Syphacia muris</name>
    <dbReference type="NCBI Taxonomy" id="451379"/>
    <lineage>
        <taxon>Eukaryota</taxon>
        <taxon>Metazoa</taxon>
        <taxon>Ecdysozoa</taxon>
        <taxon>Nematoda</taxon>
        <taxon>Chromadorea</taxon>
        <taxon>Rhabditida</taxon>
        <taxon>Spirurina</taxon>
        <taxon>Oxyuridomorpha</taxon>
        <taxon>Oxyuroidea</taxon>
        <taxon>Oxyuridae</taxon>
        <taxon>Syphacia</taxon>
    </lineage>
</organism>
<dbReference type="GO" id="GO:0042981">
    <property type="term" value="P:regulation of apoptotic process"/>
    <property type="evidence" value="ECO:0007669"/>
    <property type="project" value="InterPro"/>
</dbReference>
<dbReference type="Proteomes" id="UP000046393">
    <property type="component" value="Unplaced"/>
</dbReference>
<name>A0A0N5ADS2_9BILA</name>